<evidence type="ECO:0000256" key="1">
    <source>
        <dbReference type="ARBA" id="ARBA00007274"/>
    </source>
</evidence>
<dbReference type="CDD" id="cd04647">
    <property type="entry name" value="LbH_MAT_like"/>
    <property type="match status" value="1"/>
</dbReference>
<sequence>MHNEFIFESTRGEITVGDGVFINSGTKVISRSSIVIGDAVTIGWGCVIYDHNSHSISYLDRIADQDQQLIDFPRGNMVANKDWRSVAAEPIKICNYAWLGFDVVVLKGVTIGEGAIIGARAVVTKNVPPWTIAVGNPARVVKEIPIEFRKR</sequence>
<evidence type="ECO:0000256" key="3">
    <source>
        <dbReference type="ARBA" id="ARBA00022737"/>
    </source>
</evidence>
<name>A0AAU7DFZ0_9BACT</name>
<organism evidence="5">
    <name type="scientific">Telmatobacter sp. DSM 110680</name>
    <dbReference type="NCBI Taxonomy" id="3036704"/>
    <lineage>
        <taxon>Bacteria</taxon>
        <taxon>Pseudomonadati</taxon>
        <taxon>Acidobacteriota</taxon>
        <taxon>Terriglobia</taxon>
        <taxon>Terriglobales</taxon>
        <taxon>Acidobacteriaceae</taxon>
        <taxon>Telmatobacter</taxon>
    </lineage>
</organism>
<reference evidence="5" key="1">
    <citation type="submission" date="2023-03" db="EMBL/GenBank/DDBJ databases">
        <title>Edaphobacter sp.</title>
        <authorList>
            <person name="Huber K.J."/>
            <person name="Papendorf J."/>
            <person name="Pilke C."/>
            <person name="Bunk B."/>
            <person name="Sproeer C."/>
            <person name="Pester M."/>
        </authorList>
    </citation>
    <scope>NUCLEOTIDE SEQUENCE</scope>
    <source>
        <strain evidence="5">DSM 110680</strain>
    </source>
</reference>
<evidence type="ECO:0000313" key="5">
    <source>
        <dbReference type="EMBL" id="XBH15736.1"/>
    </source>
</evidence>
<gene>
    <name evidence="5" type="ORF">P8935_14270</name>
</gene>
<dbReference type="RefSeq" id="WP_348260967.1">
    <property type="nucleotide sequence ID" value="NZ_CP121196.1"/>
</dbReference>
<dbReference type="GO" id="GO:0008374">
    <property type="term" value="F:O-acyltransferase activity"/>
    <property type="evidence" value="ECO:0007669"/>
    <property type="project" value="TreeGrafter"/>
</dbReference>
<accession>A0AAU7DFZ0</accession>
<proteinExistence type="inferred from homology"/>
<dbReference type="PROSITE" id="PS00101">
    <property type="entry name" value="HEXAPEP_TRANSFERASES"/>
    <property type="match status" value="1"/>
</dbReference>
<dbReference type="Gene3D" id="2.160.10.10">
    <property type="entry name" value="Hexapeptide repeat proteins"/>
    <property type="match status" value="1"/>
</dbReference>
<evidence type="ECO:0000256" key="4">
    <source>
        <dbReference type="ARBA" id="ARBA00023315"/>
    </source>
</evidence>
<dbReference type="SUPFAM" id="SSF51161">
    <property type="entry name" value="Trimeric LpxA-like enzymes"/>
    <property type="match status" value="1"/>
</dbReference>
<dbReference type="EC" id="2.3.1.-" evidence="5"/>
<dbReference type="InterPro" id="IPR051159">
    <property type="entry name" value="Hexapeptide_acetyltransf"/>
</dbReference>
<dbReference type="AlphaFoldDB" id="A0AAU7DFZ0"/>
<evidence type="ECO:0000256" key="2">
    <source>
        <dbReference type="ARBA" id="ARBA00022679"/>
    </source>
</evidence>
<dbReference type="InterPro" id="IPR001451">
    <property type="entry name" value="Hexapep"/>
</dbReference>
<dbReference type="Pfam" id="PF00132">
    <property type="entry name" value="Hexapep"/>
    <property type="match status" value="1"/>
</dbReference>
<dbReference type="InterPro" id="IPR018357">
    <property type="entry name" value="Hexapep_transf_CS"/>
</dbReference>
<comment type="similarity">
    <text evidence="1">Belongs to the transferase hexapeptide repeat family.</text>
</comment>
<keyword evidence="3" id="KW-0677">Repeat</keyword>
<dbReference type="PANTHER" id="PTHR23416">
    <property type="entry name" value="SIALIC ACID SYNTHASE-RELATED"/>
    <property type="match status" value="1"/>
</dbReference>
<dbReference type="EMBL" id="CP121196">
    <property type="protein sequence ID" value="XBH15736.1"/>
    <property type="molecule type" value="Genomic_DNA"/>
</dbReference>
<keyword evidence="2 5" id="KW-0808">Transferase</keyword>
<dbReference type="GO" id="GO:0005829">
    <property type="term" value="C:cytosol"/>
    <property type="evidence" value="ECO:0007669"/>
    <property type="project" value="TreeGrafter"/>
</dbReference>
<keyword evidence="4 5" id="KW-0012">Acyltransferase</keyword>
<dbReference type="InterPro" id="IPR011004">
    <property type="entry name" value="Trimer_LpxA-like_sf"/>
</dbReference>
<dbReference type="PANTHER" id="PTHR23416:SF23">
    <property type="entry name" value="ACETYLTRANSFERASE C18B11.09C-RELATED"/>
    <property type="match status" value="1"/>
</dbReference>
<protein>
    <submittedName>
        <fullName evidence="5">Acyltransferase</fullName>
        <ecNumber evidence="5">2.3.1.-</ecNumber>
    </submittedName>
</protein>